<evidence type="ECO:0000256" key="2">
    <source>
        <dbReference type="ARBA" id="ARBA00007441"/>
    </source>
</evidence>
<dbReference type="InterPro" id="IPR004839">
    <property type="entry name" value="Aminotransferase_I/II_large"/>
</dbReference>
<dbReference type="AlphaFoldDB" id="A0A255FZS0"/>
<keyword evidence="4 8" id="KW-0032">Aminotransferase</keyword>
<keyword evidence="5 8" id="KW-0808">Transferase</keyword>
<evidence type="ECO:0000313" key="9">
    <source>
        <dbReference type="Proteomes" id="UP000215896"/>
    </source>
</evidence>
<accession>A0A255FZS0</accession>
<evidence type="ECO:0000256" key="3">
    <source>
        <dbReference type="ARBA" id="ARBA00011738"/>
    </source>
</evidence>
<sequence>MRDLTTIADLAVLPTTGISGPAAEGALPLASRADGLIGSVIDSSTSLLAAQTHDIVRFAMGAPAPEALPVQEFRMIGTEVLDASSFTYGASEGEPGLIEAIVKEYARVGEPTDPERIVVTSGGMQGLDLAFKLFVEPGDLVTVESPTYTNGSATALSYGADLLEVPVDDDGMRVDELERLVAATGRTPKVIYTIPNFQNPSGVTLSAERRQRLLELAHRWGSIILDDDPYHLLRFEGSDLPGFNQLSPDDPQVFSVRTFSKIMAPGLRVGWVNADPRLRQLLIHAKQAMDTCTNVPNQHVITEYLVRGGLDAHLARLRESYRGRKQAMQRALAEHLGDRVRHTDPDGGFFLWVTLQGADAATDVRRLFDAALAEGVAFIPGTALSPSERFTDAFRLCFASESPERIDEGVRRLTRALDRVAADRPARERSGQ</sequence>
<dbReference type="GO" id="GO:0008483">
    <property type="term" value="F:transaminase activity"/>
    <property type="evidence" value="ECO:0007669"/>
    <property type="project" value="UniProtKB-KW"/>
</dbReference>
<dbReference type="OrthoDB" id="199743at2"/>
<dbReference type="InterPro" id="IPR015424">
    <property type="entry name" value="PyrdxlP-dep_Trfase"/>
</dbReference>
<evidence type="ECO:0000256" key="1">
    <source>
        <dbReference type="ARBA" id="ARBA00001933"/>
    </source>
</evidence>
<dbReference type="Proteomes" id="UP000215896">
    <property type="component" value="Unassembled WGS sequence"/>
</dbReference>
<comment type="subunit">
    <text evidence="3">Homodimer.</text>
</comment>
<dbReference type="Pfam" id="PF00155">
    <property type="entry name" value="Aminotran_1_2"/>
    <property type="match status" value="1"/>
</dbReference>
<comment type="similarity">
    <text evidence="2">Belongs to the class-I pyridoxal-phosphate-dependent aminotransferase family.</text>
</comment>
<dbReference type="GO" id="GO:0030170">
    <property type="term" value="F:pyridoxal phosphate binding"/>
    <property type="evidence" value="ECO:0007669"/>
    <property type="project" value="InterPro"/>
</dbReference>
<comment type="cofactor">
    <cofactor evidence="1">
        <name>pyridoxal 5'-phosphate</name>
        <dbReference type="ChEBI" id="CHEBI:597326"/>
    </cofactor>
</comment>
<dbReference type="Gene3D" id="3.90.1150.10">
    <property type="entry name" value="Aspartate Aminotransferase, domain 1"/>
    <property type="match status" value="1"/>
</dbReference>
<evidence type="ECO:0000256" key="5">
    <source>
        <dbReference type="ARBA" id="ARBA00022679"/>
    </source>
</evidence>
<evidence type="ECO:0000256" key="4">
    <source>
        <dbReference type="ARBA" id="ARBA00022576"/>
    </source>
</evidence>
<proteinExistence type="inferred from homology"/>
<dbReference type="PANTHER" id="PTHR42790">
    <property type="entry name" value="AMINOTRANSFERASE"/>
    <property type="match status" value="1"/>
</dbReference>
<accession>A0A4R6LRH2</accession>
<evidence type="ECO:0000256" key="6">
    <source>
        <dbReference type="ARBA" id="ARBA00022898"/>
    </source>
</evidence>
<dbReference type="RefSeq" id="WP_094355878.1">
    <property type="nucleotide sequence ID" value="NZ_NMVK01000004.1"/>
</dbReference>
<protein>
    <submittedName>
        <fullName evidence="8">Aspartate aminotransferase</fullName>
    </submittedName>
</protein>
<keyword evidence="9" id="KW-1185">Reference proteome</keyword>
<evidence type="ECO:0000259" key="7">
    <source>
        <dbReference type="Pfam" id="PF00155"/>
    </source>
</evidence>
<organism evidence="8 9">
    <name type="scientific">Enemella evansiae</name>
    <dbReference type="NCBI Taxonomy" id="2016499"/>
    <lineage>
        <taxon>Bacteria</taxon>
        <taxon>Bacillati</taxon>
        <taxon>Actinomycetota</taxon>
        <taxon>Actinomycetes</taxon>
        <taxon>Propionibacteriales</taxon>
        <taxon>Propionibacteriaceae</taxon>
        <taxon>Enemella</taxon>
    </lineage>
</organism>
<evidence type="ECO:0000313" key="8">
    <source>
        <dbReference type="EMBL" id="OYO08732.1"/>
    </source>
</evidence>
<dbReference type="FunFam" id="3.40.640.10:FF:000053">
    <property type="entry name" value="Aminotransferase, class I"/>
    <property type="match status" value="1"/>
</dbReference>
<comment type="caution">
    <text evidence="8">The sequence shown here is derived from an EMBL/GenBank/DDBJ whole genome shotgun (WGS) entry which is preliminary data.</text>
</comment>
<dbReference type="Gene3D" id="3.40.640.10">
    <property type="entry name" value="Type I PLP-dependent aspartate aminotransferase-like (Major domain)"/>
    <property type="match status" value="1"/>
</dbReference>
<keyword evidence="6" id="KW-0663">Pyridoxal phosphate</keyword>
<dbReference type="InterPro" id="IPR050859">
    <property type="entry name" value="Class-I_PLP-dep_aminotransf"/>
</dbReference>
<dbReference type="PANTHER" id="PTHR42790:SF19">
    <property type="entry name" value="KYNURENINE_ALPHA-AMINOADIPATE AMINOTRANSFERASE, MITOCHONDRIAL"/>
    <property type="match status" value="1"/>
</dbReference>
<dbReference type="EMBL" id="NMVO01000018">
    <property type="protein sequence ID" value="OYO08732.1"/>
    <property type="molecule type" value="Genomic_DNA"/>
</dbReference>
<reference evidence="8 9" key="1">
    <citation type="submission" date="2017-07" db="EMBL/GenBank/DDBJ databases">
        <title>Draft whole genome sequences of clinical Proprionibacteriaceae strains.</title>
        <authorList>
            <person name="Bernier A.-M."/>
            <person name="Bernard K."/>
            <person name="Domingo M.-C."/>
        </authorList>
    </citation>
    <scope>NUCLEOTIDE SEQUENCE [LARGE SCALE GENOMIC DNA]</scope>
    <source>
        <strain evidence="8 9">NML 030167</strain>
    </source>
</reference>
<dbReference type="InterPro" id="IPR015421">
    <property type="entry name" value="PyrdxlP-dep_Trfase_major"/>
</dbReference>
<dbReference type="GO" id="GO:1901605">
    <property type="term" value="P:alpha-amino acid metabolic process"/>
    <property type="evidence" value="ECO:0007669"/>
    <property type="project" value="TreeGrafter"/>
</dbReference>
<dbReference type="CDD" id="cd00609">
    <property type="entry name" value="AAT_like"/>
    <property type="match status" value="1"/>
</dbReference>
<dbReference type="SUPFAM" id="SSF53383">
    <property type="entry name" value="PLP-dependent transferases"/>
    <property type="match status" value="1"/>
</dbReference>
<gene>
    <name evidence="8" type="ORF">CGZ94_19685</name>
</gene>
<name>A0A255FZS0_9ACTN</name>
<feature type="domain" description="Aminotransferase class I/classII large" evidence="7">
    <location>
        <begin position="85"/>
        <end position="413"/>
    </location>
</feature>
<dbReference type="InterPro" id="IPR015422">
    <property type="entry name" value="PyrdxlP-dep_Trfase_small"/>
</dbReference>